<organism evidence="5">
    <name type="scientific">Tanacetum cinerariifolium</name>
    <name type="common">Dalmatian daisy</name>
    <name type="synonym">Chrysanthemum cinerariifolium</name>
    <dbReference type="NCBI Taxonomy" id="118510"/>
    <lineage>
        <taxon>Eukaryota</taxon>
        <taxon>Viridiplantae</taxon>
        <taxon>Streptophyta</taxon>
        <taxon>Embryophyta</taxon>
        <taxon>Tracheophyta</taxon>
        <taxon>Spermatophyta</taxon>
        <taxon>Magnoliopsida</taxon>
        <taxon>eudicotyledons</taxon>
        <taxon>Gunneridae</taxon>
        <taxon>Pentapetalae</taxon>
        <taxon>asterids</taxon>
        <taxon>campanulids</taxon>
        <taxon>Asterales</taxon>
        <taxon>Asteraceae</taxon>
        <taxon>Asteroideae</taxon>
        <taxon>Anthemideae</taxon>
        <taxon>Anthemidinae</taxon>
        <taxon>Tanacetum</taxon>
    </lineage>
</organism>
<evidence type="ECO:0000256" key="2">
    <source>
        <dbReference type="SAM" id="MobiDB-lite"/>
    </source>
</evidence>
<dbReference type="CDD" id="cd09272">
    <property type="entry name" value="RNase_HI_RT_Ty1"/>
    <property type="match status" value="1"/>
</dbReference>
<dbReference type="Pfam" id="PF22936">
    <property type="entry name" value="Pol_BBD"/>
    <property type="match status" value="1"/>
</dbReference>
<comment type="caution">
    <text evidence="5">The sequence shown here is derived from an EMBL/GenBank/DDBJ whole genome shotgun (WGS) entry which is preliminary data.</text>
</comment>
<reference evidence="5" key="1">
    <citation type="journal article" date="2019" name="Sci. Rep.">
        <title>Draft genome of Tanacetum cinerariifolium, the natural source of mosquito coil.</title>
        <authorList>
            <person name="Yamashiro T."/>
            <person name="Shiraishi A."/>
            <person name="Satake H."/>
            <person name="Nakayama K."/>
        </authorList>
    </citation>
    <scope>NUCLEOTIDE SEQUENCE</scope>
</reference>
<evidence type="ECO:0000259" key="3">
    <source>
        <dbReference type="Pfam" id="PF07727"/>
    </source>
</evidence>
<dbReference type="EMBL" id="BKCJ010006571">
    <property type="protein sequence ID" value="GEU72838.1"/>
    <property type="molecule type" value="Genomic_DNA"/>
</dbReference>
<feature type="domain" description="Reverse transcriptase Ty1/copia-type" evidence="3">
    <location>
        <begin position="1025"/>
        <end position="1135"/>
    </location>
</feature>
<sequence>MMHVSFGMKEGCRVQFLIKDEATDGCHLWSTMSLSQTLSQAIMILEYKKARKRKYSTWFQLFGHEGLAIDTAWERTKCQRIMLRSSRYNMWTTDEQQFMLRSIMKIRVYMLLAALSIWSVCDEGECRLEMVSDSFKTDNVLLQALGGWRMLICDGFVTVNAARSVTAATFERECKLYDEFDNFAYKKDETLRDFYLRFSLLLNDMNIYNVKLEQFQGNTKFLNILPPEWSKIVTDVKLSQQYLTNPSSTPFSITYLPNDYQSSVHHNVYSPAQSIPQLEYPPTVNVQSQQAKFPQLDSSLTAPMFKQGDDPIDAINHMMSFLLAVVTSCYPTTNNQLGNSSNHRQQATINYGRVTLQPIHESKSKRKRDDIWFKDKVLLVQAQANAQILHEEELAFLVDPRITEVALMKNFSHYGLDVLAEVHNPDNMDNNMINQEQLKTYVINCTKINLDNQSVNDTSTAELERYKEQVKVLKEGKNKEESRNIDREIALEKKIKQLDNIVYKRDQSAQTVYMLTKPRFFNDHTTKQALGFQNPFYLKKSQQLELNIYDGNVIKSTRAIVIPESKKTLMLAKKSRSKMLLKQKDPMVLEKKVNTTPVDYAICMNSLDHSPSCRPTKVEVPKELPKISKVIQIILWYLDSGCSKHMIKDRSQLTKFVNKFLGTVKFRNDHVAKILRYGDYQIGNVTISRVYYVEGLRHNLFSIGQFCDSNLEVAFRQHTCFICNLEEAVATACYTQNRSIIRLRHGKTPYELLHAKLSSLSFFHVFGALCYLTNDGKNLGKLQPKADIDFDEPTTMASEHSSLELALYEMTHATINSGLIPNPPPSTSVDQQATTVIALIAKVVAPELAAATGSPSSTTVDQDAPSPSNSQTLPETQSPVISNDVKEENHDLDVVHMNNGLFFGILIPKNDSKSFSSNAIPTVVHTADPNSEHVNKWTKDHTLHNIISELRRPISTSLQLYEQALCCYYNAFLSSIEPKTYKDALTQSWWIEAMQEELNKFEHLEVWELVPPPDKVMVITLKWIYTESFAPVARLDAIRIFLAFATHLNIIVYQMDVKMEFLNGIMREEVYVSQPDGFVDQDNPNHVYKLKKALYGLKQALRACAIALCCNNVQHSRSKHIDIKFHFIKEEVKNEVVELYFVNTEYQLADIFTKALCRERIEFLINKLGMRSLTPETLQQLADEAEE</sequence>
<gene>
    <name evidence="5" type="ORF">Tci_044816</name>
</gene>
<dbReference type="InterPro" id="IPR054722">
    <property type="entry name" value="PolX-like_BBD"/>
</dbReference>
<evidence type="ECO:0000259" key="4">
    <source>
        <dbReference type="Pfam" id="PF22936"/>
    </source>
</evidence>
<proteinExistence type="predicted"/>
<accession>A0A6L2MFX9</accession>
<feature type="domain" description="Retrovirus-related Pol polyprotein from transposon TNT 1-94-like beta-barrel" evidence="4">
    <location>
        <begin position="636"/>
        <end position="709"/>
    </location>
</feature>
<feature type="coiled-coil region" evidence="1">
    <location>
        <begin position="456"/>
        <end position="483"/>
    </location>
</feature>
<evidence type="ECO:0000256" key="1">
    <source>
        <dbReference type="SAM" id="Coils"/>
    </source>
</evidence>
<evidence type="ECO:0000313" key="5">
    <source>
        <dbReference type="EMBL" id="GEU72838.1"/>
    </source>
</evidence>
<name>A0A6L2MFX9_TANCI</name>
<dbReference type="InterPro" id="IPR013103">
    <property type="entry name" value="RVT_2"/>
</dbReference>
<feature type="compositionally biased region" description="Polar residues" evidence="2">
    <location>
        <begin position="853"/>
        <end position="878"/>
    </location>
</feature>
<feature type="region of interest" description="Disordered" evidence="2">
    <location>
        <begin position="852"/>
        <end position="878"/>
    </location>
</feature>
<keyword evidence="1" id="KW-0175">Coiled coil</keyword>
<dbReference type="Pfam" id="PF07727">
    <property type="entry name" value="RVT_2"/>
    <property type="match status" value="1"/>
</dbReference>
<dbReference type="AlphaFoldDB" id="A0A6L2MFX9"/>
<protein>
    <submittedName>
        <fullName evidence="5">Uncharacterized protein</fullName>
    </submittedName>
</protein>